<evidence type="ECO:0000259" key="2">
    <source>
        <dbReference type="PROSITE" id="PS51494"/>
    </source>
</evidence>
<sequence length="314" mass="34567">MRCHLRNLLTLILLTVFILSPSAYATAKKLIPMGESIGIQLQLPFVYVAHDVLLPNGQWLKKGDVITKVNGESVSSVEKLKQQMSANDLTISVKQKSQQRDISLTNEQANNILPFLKDETDGIGTLTFIDPESKQYGALGHQIIDGVLNAPPDFTNGSIFLASIEQIKKSSPGNPGYKISVIEKNDIRLGNIKSNDSYGIFGNWESNLKQSLRKPIDIMHVEDIELGKAELYTAIEGSEVEAFDIDIIKIEDNFLQFIVTDKNLLEKTGGILQGMSGSPIIQKGQFVGAVTHMFVEQPTKGAAITVTEMLKKKP</sequence>
<feature type="chain" id="PRO_5012334766" evidence="1">
    <location>
        <begin position="26"/>
        <end position="314"/>
    </location>
</feature>
<dbReference type="Pfam" id="PF05580">
    <property type="entry name" value="Peptidase_S55"/>
    <property type="match status" value="1"/>
</dbReference>
<dbReference type="EMBL" id="OBMQ01000021">
    <property type="protein sequence ID" value="SOC27093.1"/>
    <property type="molecule type" value="Genomic_DNA"/>
</dbReference>
<dbReference type="SUPFAM" id="SSF50156">
    <property type="entry name" value="PDZ domain-like"/>
    <property type="match status" value="1"/>
</dbReference>
<proteinExistence type="predicted"/>
<reference evidence="4" key="1">
    <citation type="submission" date="2017-08" db="EMBL/GenBank/DDBJ databases">
        <authorList>
            <person name="Varghese N."/>
            <person name="Submissions S."/>
        </authorList>
    </citation>
    <scope>NUCLEOTIDE SEQUENCE [LARGE SCALE GENOMIC DNA]</scope>
    <source>
        <strain evidence="4">JC22</strain>
    </source>
</reference>
<accession>A0A285TX79</accession>
<dbReference type="InterPro" id="IPR008763">
    <property type="entry name" value="Peptidase_S55"/>
</dbReference>
<dbReference type="Gene3D" id="2.30.42.10">
    <property type="match status" value="1"/>
</dbReference>
<evidence type="ECO:0000313" key="3">
    <source>
        <dbReference type="EMBL" id="SOC27093.1"/>
    </source>
</evidence>
<dbReference type="RefSeq" id="WP_097075315.1">
    <property type="nucleotide sequence ID" value="NZ_OBMQ01000021.1"/>
</dbReference>
<keyword evidence="4" id="KW-1185">Reference proteome</keyword>
<dbReference type="OrthoDB" id="9765242at2"/>
<dbReference type="PROSITE" id="PS51494">
    <property type="entry name" value="SPOIVB"/>
    <property type="match status" value="1"/>
</dbReference>
<evidence type="ECO:0000256" key="1">
    <source>
        <dbReference type="SAM" id="SignalP"/>
    </source>
</evidence>
<organism evidence="3 4">
    <name type="scientific">Ureibacillus xyleni</name>
    <dbReference type="NCBI Taxonomy" id="614648"/>
    <lineage>
        <taxon>Bacteria</taxon>
        <taxon>Bacillati</taxon>
        <taxon>Bacillota</taxon>
        <taxon>Bacilli</taxon>
        <taxon>Bacillales</taxon>
        <taxon>Caryophanaceae</taxon>
        <taxon>Ureibacillus</taxon>
    </lineage>
</organism>
<evidence type="ECO:0000313" key="4">
    <source>
        <dbReference type="Proteomes" id="UP000219636"/>
    </source>
</evidence>
<feature type="signal peptide" evidence="1">
    <location>
        <begin position="1"/>
        <end position="25"/>
    </location>
</feature>
<dbReference type="InterPro" id="IPR036034">
    <property type="entry name" value="PDZ_sf"/>
</dbReference>
<keyword evidence="1" id="KW-0732">Signal</keyword>
<gene>
    <name evidence="3" type="ORF">SAMN05880501_1218</name>
</gene>
<feature type="domain" description="Peptidase S55" evidence="2">
    <location>
        <begin position="93"/>
        <end position="314"/>
    </location>
</feature>
<protein>
    <submittedName>
        <fullName evidence="3">Stage IV sporulation protein B</fullName>
    </submittedName>
</protein>
<dbReference type="Proteomes" id="UP000219636">
    <property type="component" value="Unassembled WGS sequence"/>
</dbReference>
<dbReference type="AlphaFoldDB" id="A0A285TX79"/>
<name>A0A285TX79_9BACL</name>